<comment type="similarity">
    <text evidence="2">Belongs to the NAD(P)-dependent epimerase/dehydratase family.</text>
</comment>
<evidence type="ECO:0000256" key="1">
    <source>
        <dbReference type="ARBA" id="ARBA00005125"/>
    </source>
</evidence>
<dbReference type="Gene3D" id="3.40.50.720">
    <property type="entry name" value="NAD(P)-binding Rossmann-like Domain"/>
    <property type="match status" value="1"/>
</dbReference>
<reference evidence="4 5" key="2">
    <citation type="submission" date="2019-02" db="EMBL/GenBank/DDBJ databases">
        <title>'Lichenibacterium ramalinii' gen. nov. sp. nov., 'Lichenibacterium minor' gen. nov. sp. nov.</title>
        <authorList>
            <person name="Pankratov T."/>
        </authorList>
    </citation>
    <scope>NUCLEOTIDE SEQUENCE [LARGE SCALE GENOMIC DNA]</scope>
    <source>
        <strain evidence="4 5">RmlP001</strain>
    </source>
</reference>
<evidence type="ECO:0000256" key="2">
    <source>
        <dbReference type="ARBA" id="ARBA00007637"/>
    </source>
</evidence>
<comment type="caution">
    <text evidence="4">The sequence shown here is derived from an EMBL/GenBank/DDBJ whole genome shotgun (WGS) entry which is preliminary data.</text>
</comment>
<dbReference type="Proteomes" id="UP000289411">
    <property type="component" value="Unassembled WGS sequence"/>
</dbReference>
<evidence type="ECO:0000313" key="4">
    <source>
        <dbReference type="EMBL" id="RYB02203.1"/>
    </source>
</evidence>
<sequence length="308" mass="32417">MQGPDRILVTGAGGFVGRWMTGRLAAALPDATVVAAGAGGVTLDVTREADVDALIGSLRPTAVIHLAGMSSPVRARAETRVAWDTNLFGTLNLAQAVMRHAPEARFIQAGSSEVYGGSFKAAGGRVDETAALAPLNPYATTKAAADLLLGEMAEAGLNAVRFRPFNHTGPGQATSFVVPAFAAQIAAAERGEREPVMHVGNLDARRDFLDVRDVVEAYLLAVTAPSLPRGVVLNVASGQPRRIGDILDTLLGLARIAIRVERDQGLMRPSDVPVAAGDATLAGRLLGWRPRIPWDETLGDVLDDHRRG</sequence>
<feature type="domain" description="NAD-dependent epimerase/dehydratase" evidence="3">
    <location>
        <begin position="7"/>
        <end position="236"/>
    </location>
</feature>
<protein>
    <submittedName>
        <fullName evidence="4">NAD-dependent epimerase/dehydratase family protein</fullName>
    </submittedName>
</protein>
<organism evidence="4 5">
    <name type="scientific">Lichenibacterium ramalinae</name>
    <dbReference type="NCBI Taxonomy" id="2316527"/>
    <lineage>
        <taxon>Bacteria</taxon>
        <taxon>Pseudomonadati</taxon>
        <taxon>Pseudomonadota</taxon>
        <taxon>Alphaproteobacteria</taxon>
        <taxon>Hyphomicrobiales</taxon>
        <taxon>Lichenihabitantaceae</taxon>
        <taxon>Lichenibacterium</taxon>
    </lineage>
</organism>
<dbReference type="RefSeq" id="WP_129221414.1">
    <property type="nucleotide sequence ID" value="NZ_QYBC01000022.1"/>
</dbReference>
<dbReference type="Pfam" id="PF01370">
    <property type="entry name" value="Epimerase"/>
    <property type="match status" value="1"/>
</dbReference>
<dbReference type="SUPFAM" id="SSF51735">
    <property type="entry name" value="NAD(P)-binding Rossmann-fold domains"/>
    <property type="match status" value="1"/>
</dbReference>
<gene>
    <name evidence="4" type="ORF">D3272_22250</name>
</gene>
<dbReference type="InterPro" id="IPR001509">
    <property type="entry name" value="Epimerase_deHydtase"/>
</dbReference>
<dbReference type="OrthoDB" id="5295702at2"/>
<name>A0A4Q2R861_9HYPH</name>
<dbReference type="Gene3D" id="3.90.25.10">
    <property type="entry name" value="UDP-galactose 4-epimerase, domain 1"/>
    <property type="match status" value="1"/>
</dbReference>
<dbReference type="AlphaFoldDB" id="A0A4Q2R861"/>
<dbReference type="InterPro" id="IPR036291">
    <property type="entry name" value="NAD(P)-bd_dom_sf"/>
</dbReference>
<dbReference type="PANTHER" id="PTHR43000">
    <property type="entry name" value="DTDP-D-GLUCOSE 4,6-DEHYDRATASE-RELATED"/>
    <property type="match status" value="1"/>
</dbReference>
<accession>A0A4Q2R861</accession>
<reference evidence="4 5" key="1">
    <citation type="submission" date="2018-09" db="EMBL/GenBank/DDBJ databases">
        <authorList>
            <person name="Grouzdev D.S."/>
            <person name="Krutkina M.S."/>
        </authorList>
    </citation>
    <scope>NUCLEOTIDE SEQUENCE [LARGE SCALE GENOMIC DNA]</scope>
    <source>
        <strain evidence="4 5">RmlP001</strain>
    </source>
</reference>
<evidence type="ECO:0000259" key="3">
    <source>
        <dbReference type="Pfam" id="PF01370"/>
    </source>
</evidence>
<evidence type="ECO:0000313" key="5">
    <source>
        <dbReference type="Proteomes" id="UP000289411"/>
    </source>
</evidence>
<proteinExistence type="inferred from homology"/>
<dbReference type="EMBL" id="QYBC01000022">
    <property type="protein sequence ID" value="RYB02203.1"/>
    <property type="molecule type" value="Genomic_DNA"/>
</dbReference>
<comment type="pathway">
    <text evidence="1">Bacterial outer membrane biogenesis; LPS O-antigen biosynthesis.</text>
</comment>
<keyword evidence="5" id="KW-1185">Reference proteome</keyword>